<accession>A0ABN7XG43</accession>
<comment type="caution">
    <text evidence="1">The sequence shown here is derived from an EMBL/GenBank/DDBJ whole genome shotgun (WGS) entry which is preliminary data.</text>
</comment>
<dbReference type="Proteomes" id="UP000789901">
    <property type="component" value="Unassembled WGS sequence"/>
</dbReference>
<protein>
    <submittedName>
        <fullName evidence="1">21_t:CDS:1</fullName>
    </submittedName>
</protein>
<evidence type="ECO:0000313" key="1">
    <source>
        <dbReference type="EMBL" id="CAG8854236.1"/>
    </source>
</evidence>
<feature type="non-terminal residue" evidence="1">
    <location>
        <position position="65"/>
    </location>
</feature>
<dbReference type="EMBL" id="CAJVQB010135131">
    <property type="protein sequence ID" value="CAG8854236.1"/>
    <property type="molecule type" value="Genomic_DNA"/>
</dbReference>
<proteinExistence type="predicted"/>
<sequence>SKEQKKIGHMTKTKNADKKANWYFILAHTDPNARSSFSFTGIKEINMGQCTRDILFENIVMLEEN</sequence>
<gene>
    <name evidence="1" type="ORF">GMARGA_LOCUS43057</name>
</gene>
<organism evidence="1 2">
    <name type="scientific">Gigaspora margarita</name>
    <dbReference type="NCBI Taxonomy" id="4874"/>
    <lineage>
        <taxon>Eukaryota</taxon>
        <taxon>Fungi</taxon>
        <taxon>Fungi incertae sedis</taxon>
        <taxon>Mucoromycota</taxon>
        <taxon>Glomeromycotina</taxon>
        <taxon>Glomeromycetes</taxon>
        <taxon>Diversisporales</taxon>
        <taxon>Gigasporaceae</taxon>
        <taxon>Gigaspora</taxon>
    </lineage>
</organism>
<feature type="non-terminal residue" evidence="1">
    <location>
        <position position="1"/>
    </location>
</feature>
<evidence type="ECO:0000313" key="2">
    <source>
        <dbReference type="Proteomes" id="UP000789901"/>
    </source>
</evidence>
<keyword evidence="2" id="KW-1185">Reference proteome</keyword>
<name>A0ABN7XG43_GIGMA</name>
<reference evidence="1 2" key="1">
    <citation type="submission" date="2021-06" db="EMBL/GenBank/DDBJ databases">
        <authorList>
            <person name="Kallberg Y."/>
            <person name="Tangrot J."/>
            <person name="Rosling A."/>
        </authorList>
    </citation>
    <scope>NUCLEOTIDE SEQUENCE [LARGE SCALE GENOMIC DNA]</scope>
    <source>
        <strain evidence="1 2">120-4 pot B 10/14</strain>
    </source>
</reference>